<feature type="transmembrane region" description="Helical" evidence="7">
    <location>
        <begin position="120"/>
        <end position="140"/>
    </location>
</feature>
<dbReference type="InterPro" id="IPR052337">
    <property type="entry name" value="SAT4-like"/>
</dbReference>
<dbReference type="PANTHER" id="PTHR33048">
    <property type="entry name" value="PTH11-LIKE INTEGRAL MEMBRANE PROTEIN (AFU_ORTHOLOGUE AFUA_5G11245)"/>
    <property type="match status" value="1"/>
</dbReference>
<comment type="similarity">
    <text evidence="5">Belongs to the SAT4 family.</text>
</comment>
<keyword evidence="2 7" id="KW-0812">Transmembrane</keyword>
<dbReference type="AlphaFoldDB" id="A0AAN6XVA2"/>
<feature type="compositionally biased region" description="Low complexity" evidence="6">
    <location>
        <begin position="282"/>
        <end position="291"/>
    </location>
</feature>
<gene>
    <name evidence="9" type="ORF">QBC37DRAFT_456178</name>
</gene>
<protein>
    <recommendedName>
        <fullName evidence="8">Rhodopsin domain-containing protein</fullName>
    </recommendedName>
</protein>
<evidence type="ECO:0000256" key="1">
    <source>
        <dbReference type="ARBA" id="ARBA00004141"/>
    </source>
</evidence>
<reference evidence="9" key="2">
    <citation type="submission" date="2023-05" db="EMBL/GenBank/DDBJ databases">
        <authorList>
            <consortium name="Lawrence Berkeley National Laboratory"/>
            <person name="Steindorff A."/>
            <person name="Hensen N."/>
            <person name="Bonometti L."/>
            <person name="Westerberg I."/>
            <person name="Brannstrom I.O."/>
            <person name="Guillou S."/>
            <person name="Cros-Aarteil S."/>
            <person name="Calhoun S."/>
            <person name="Haridas S."/>
            <person name="Kuo A."/>
            <person name="Mondo S."/>
            <person name="Pangilinan J."/>
            <person name="Riley R."/>
            <person name="Labutti K."/>
            <person name="Andreopoulos B."/>
            <person name="Lipzen A."/>
            <person name="Chen C."/>
            <person name="Yanf M."/>
            <person name="Daum C."/>
            <person name="Ng V."/>
            <person name="Clum A."/>
            <person name="Ohm R."/>
            <person name="Martin F."/>
            <person name="Silar P."/>
            <person name="Natvig D."/>
            <person name="Lalanne C."/>
            <person name="Gautier V."/>
            <person name="Ament-Velasquez S.L."/>
            <person name="Kruys A."/>
            <person name="Hutchinson M.I."/>
            <person name="Powell A.J."/>
            <person name="Barry K."/>
            <person name="Miller A.N."/>
            <person name="Grigoriev I.V."/>
            <person name="Debuchy R."/>
            <person name="Gladieux P."/>
            <person name="Thoren M.H."/>
            <person name="Johannesson H."/>
        </authorList>
    </citation>
    <scope>NUCLEOTIDE SEQUENCE</scope>
    <source>
        <strain evidence="9">PSN293</strain>
    </source>
</reference>
<keyword evidence="10" id="KW-1185">Reference proteome</keyword>
<evidence type="ECO:0000256" key="5">
    <source>
        <dbReference type="ARBA" id="ARBA00038359"/>
    </source>
</evidence>
<evidence type="ECO:0000256" key="6">
    <source>
        <dbReference type="SAM" id="MobiDB-lite"/>
    </source>
</evidence>
<feature type="domain" description="Rhodopsin" evidence="8">
    <location>
        <begin position="27"/>
        <end position="268"/>
    </location>
</feature>
<evidence type="ECO:0000259" key="8">
    <source>
        <dbReference type="Pfam" id="PF20684"/>
    </source>
</evidence>
<name>A0AAN6XVA2_9PEZI</name>
<evidence type="ECO:0000256" key="7">
    <source>
        <dbReference type="SAM" id="Phobius"/>
    </source>
</evidence>
<feature type="transmembrane region" description="Helical" evidence="7">
    <location>
        <begin position="42"/>
        <end position="64"/>
    </location>
</feature>
<proteinExistence type="inferred from homology"/>
<feature type="transmembrane region" description="Helical" evidence="7">
    <location>
        <begin position="206"/>
        <end position="226"/>
    </location>
</feature>
<evidence type="ECO:0000256" key="4">
    <source>
        <dbReference type="ARBA" id="ARBA00023136"/>
    </source>
</evidence>
<evidence type="ECO:0000256" key="2">
    <source>
        <dbReference type="ARBA" id="ARBA00022692"/>
    </source>
</evidence>
<keyword evidence="4 7" id="KW-0472">Membrane</keyword>
<feature type="region of interest" description="Disordered" evidence="6">
    <location>
        <begin position="383"/>
        <end position="421"/>
    </location>
</feature>
<dbReference type="GO" id="GO:0016020">
    <property type="term" value="C:membrane"/>
    <property type="evidence" value="ECO:0007669"/>
    <property type="project" value="UniProtKB-SubCell"/>
</dbReference>
<feature type="compositionally biased region" description="Polar residues" evidence="6">
    <location>
        <begin position="331"/>
        <end position="346"/>
    </location>
</feature>
<dbReference type="Pfam" id="PF20684">
    <property type="entry name" value="Fung_rhodopsin"/>
    <property type="match status" value="1"/>
</dbReference>
<feature type="transmembrane region" description="Helical" evidence="7">
    <location>
        <begin position="6"/>
        <end position="30"/>
    </location>
</feature>
<organism evidence="9 10">
    <name type="scientific">Rhypophila decipiens</name>
    <dbReference type="NCBI Taxonomy" id="261697"/>
    <lineage>
        <taxon>Eukaryota</taxon>
        <taxon>Fungi</taxon>
        <taxon>Dikarya</taxon>
        <taxon>Ascomycota</taxon>
        <taxon>Pezizomycotina</taxon>
        <taxon>Sordariomycetes</taxon>
        <taxon>Sordariomycetidae</taxon>
        <taxon>Sordariales</taxon>
        <taxon>Naviculisporaceae</taxon>
        <taxon>Rhypophila</taxon>
    </lineage>
</organism>
<comment type="subcellular location">
    <subcellularLocation>
        <location evidence="1">Membrane</location>
        <topology evidence="1">Multi-pass membrane protein</topology>
    </subcellularLocation>
</comment>
<feature type="transmembrane region" description="Helical" evidence="7">
    <location>
        <begin position="172"/>
        <end position="194"/>
    </location>
</feature>
<evidence type="ECO:0000256" key="3">
    <source>
        <dbReference type="ARBA" id="ARBA00022989"/>
    </source>
</evidence>
<feature type="region of interest" description="Disordered" evidence="6">
    <location>
        <begin position="272"/>
        <end position="346"/>
    </location>
</feature>
<evidence type="ECO:0000313" key="10">
    <source>
        <dbReference type="Proteomes" id="UP001301769"/>
    </source>
</evidence>
<reference evidence="9" key="1">
    <citation type="journal article" date="2023" name="Mol. Phylogenet. Evol.">
        <title>Genome-scale phylogeny and comparative genomics of the fungal order Sordariales.</title>
        <authorList>
            <person name="Hensen N."/>
            <person name="Bonometti L."/>
            <person name="Westerberg I."/>
            <person name="Brannstrom I.O."/>
            <person name="Guillou S."/>
            <person name="Cros-Aarteil S."/>
            <person name="Calhoun S."/>
            <person name="Haridas S."/>
            <person name="Kuo A."/>
            <person name="Mondo S."/>
            <person name="Pangilinan J."/>
            <person name="Riley R."/>
            <person name="LaButti K."/>
            <person name="Andreopoulos B."/>
            <person name="Lipzen A."/>
            <person name="Chen C."/>
            <person name="Yan M."/>
            <person name="Daum C."/>
            <person name="Ng V."/>
            <person name="Clum A."/>
            <person name="Steindorff A."/>
            <person name="Ohm R.A."/>
            <person name="Martin F."/>
            <person name="Silar P."/>
            <person name="Natvig D.O."/>
            <person name="Lalanne C."/>
            <person name="Gautier V."/>
            <person name="Ament-Velasquez S.L."/>
            <person name="Kruys A."/>
            <person name="Hutchinson M.I."/>
            <person name="Powell A.J."/>
            <person name="Barry K."/>
            <person name="Miller A.N."/>
            <person name="Grigoriev I.V."/>
            <person name="Debuchy R."/>
            <person name="Gladieux P."/>
            <person name="Hiltunen Thoren M."/>
            <person name="Johannesson H."/>
        </authorList>
    </citation>
    <scope>NUCLEOTIDE SEQUENCE</scope>
    <source>
        <strain evidence="9">PSN293</strain>
    </source>
</reference>
<comment type="caution">
    <text evidence="9">The sequence shown here is derived from an EMBL/GenBank/DDBJ whole genome shotgun (WGS) entry which is preliminary data.</text>
</comment>
<feature type="transmembrane region" description="Helical" evidence="7">
    <location>
        <begin position="84"/>
        <end position="108"/>
    </location>
</feature>
<dbReference type="EMBL" id="MU858308">
    <property type="protein sequence ID" value="KAK4207253.1"/>
    <property type="molecule type" value="Genomic_DNA"/>
</dbReference>
<dbReference type="InterPro" id="IPR049326">
    <property type="entry name" value="Rhodopsin_dom_fungi"/>
</dbReference>
<accession>A0AAN6XVA2</accession>
<dbReference type="PANTHER" id="PTHR33048:SF96">
    <property type="entry name" value="INTEGRAL MEMBRANE PROTEIN"/>
    <property type="match status" value="1"/>
</dbReference>
<keyword evidence="3 7" id="KW-1133">Transmembrane helix</keyword>
<dbReference type="Proteomes" id="UP001301769">
    <property type="component" value="Unassembled WGS sequence"/>
</dbReference>
<sequence length="478" mass="52138">MIDPRGLQLFIADIVFLVLTWVFFSLRALVTLILIRRVSADDILMFVSILIYTAHNTISVWGIVFASEVGQTNPLKGESIALTSWFICEVLYAPLSALIRTSIALFLLRIATVKWHRYTIYGTLGIVWALSIPFFFILVFQCNPPEHFYDQVLDDEHGGTCLDHHIVPHATIAHSVISALMDFVLALLPIAILWNVKLSKRTKAGVAALLGMGLFAGVALVARIPFIEFTPVSSREFLGQSNDVALWSILETSFGIIAGCAATLRPLASSLPSSRRSKYRSSGRSGGYSHSRGGGNSRQSMPTGSKRHTIGGSQISGGGNGYWPKSETRTARVTSRPATLSTVATSSNSRLRDTFYEEDSNPDLSRERISRAYFPGYGYNSANTLPSTAEKPNGVRTARNSKDGRGNNRQRFSAGKPPLLPARGVHVQTSISVTREDPGDISARTDSCLGGERLFGLQGDRVVTINGPMSQGLSVHTY</sequence>
<evidence type="ECO:0000313" key="9">
    <source>
        <dbReference type="EMBL" id="KAK4207253.1"/>
    </source>
</evidence>